<keyword evidence="3" id="KW-1185">Reference proteome</keyword>
<dbReference type="Proteomes" id="UP000813461">
    <property type="component" value="Unassembled WGS sequence"/>
</dbReference>
<evidence type="ECO:0000313" key="3">
    <source>
        <dbReference type="Proteomes" id="UP000813461"/>
    </source>
</evidence>
<feature type="region of interest" description="Disordered" evidence="1">
    <location>
        <begin position="55"/>
        <end position="80"/>
    </location>
</feature>
<evidence type="ECO:0000256" key="1">
    <source>
        <dbReference type="SAM" id="MobiDB-lite"/>
    </source>
</evidence>
<protein>
    <submittedName>
        <fullName evidence="2">Uncharacterized protein</fullName>
    </submittedName>
</protein>
<dbReference type="EMBL" id="JAGMVJ010000001">
    <property type="protein sequence ID" value="KAH7095316.1"/>
    <property type="molecule type" value="Genomic_DNA"/>
</dbReference>
<gene>
    <name evidence="2" type="ORF">FB567DRAFT_26627</name>
</gene>
<dbReference type="AlphaFoldDB" id="A0A8K0W447"/>
<accession>A0A8K0W447</accession>
<proteinExistence type="predicted"/>
<name>A0A8K0W447_9PLEO</name>
<evidence type="ECO:0000313" key="2">
    <source>
        <dbReference type="EMBL" id="KAH7095316.1"/>
    </source>
</evidence>
<reference evidence="2" key="1">
    <citation type="journal article" date="2021" name="Nat. Commun.">
        <title>Genetic determinants of endophytism in the Arabidopsis root mycobiome.</title>
        <authorList>
            <person name="Mesny F."/>
            <person name="Miyauchi S."/>
            <person name="Thiergart T."/>
            <person name="Pickel B."/>
            <person name="Atanasova L."/>
            <person name="Karlsson M."/>
            <person name="Huettel B."/>
            <person name="Barry K.W."/>
            <person name="Haridas S."/>
            <person name="Chen C."/>
            <person name="Bauer D."/>
            <person name="Andreopoulos W."/>
            <person name="Pangilinan J."/>
            <person name="LaButti K."/>
            <person name="Riley R."/>
            <person name="Lipzen A."/>
            <person name="Clum A."/>
            <person name="Drula E."/>
            <person name="Henrissat B."/>
            <person name="Kohler A."/>
            <person name="Grigoriev I.V."/>
            <person name="Martin F.M."/>
            <person name="Hacquard S."/>
        </authorList>
    </citation>
    <scope>NUCLEOTIDE SEQUENCE</scope>
    <source>
        <strain evidence="2">MPI-SDFR-AT-0120</strain>
    </source>
</reference>
<feature type="compositionally biased region" description="Low complexity" evidence="1">
    <location>
        <begin position="65"/>
        <end position="80"/>
    </location>
</feature>
<organism evidence="2 3">
    <name type="scientific">Paraphoma chrysanthemicola</name>
    <dbReference type="NCBI Taxonomy" id="798071"/>
    <lineage>
        <taxon>Eukaryota</taxon>
        <taxon>Fungi</taxon>
        <taxon>Dikarya</taxon>
        <taxon>Ascomycota</taxon>
        <taxon>Pezizomycotina</taxon>
        <taxon>Dothideomycetes</taxon>
        <taxon>Pleosporomycetidae</taxon>
        <taxon>Pleosporales</taxon>
        <taxon>Pleosporineae</taxon>
        <taxon>Phaeosphaeriaceae</taxon>
        <taxon>Paraphoma</taxon>
    </lineage>
</organism>
<comment type="caution">
    <text evidence="2">The sequence shown here is derived from an EMBL/GenBank/DDBJ whole genome shotgun (WGS) entry which is preliminary data.</text>
</comment>
<sequence length="220" mass="24741">MTRMVESKAIGLTTEPISNHNTILFRTCTTVQKYRHRPSPSRSRRALCPIPLLTGHPHPRGALKSRSASAPASAARHTSTNANALMKSPYQNQKFIADVMIAHNVARCIFAAISTLSQNLPDHYESDPLLRKGRPEQPRDVSGCAGARSTGGISRKKRCVYIEWYGIGLDECLCVCRRELRVPLFMNRGTHGEACACVWLRWRRGWGFVWLIVEFGLLFH</sequence>